<evidence type="ECO:0000313" key="3">
    <source>
        <dbReference type="Proteomes" id="UP000806528"/>
    </source>
</evidence>
<dbReference type="RefSeq" id="WP_193124566.1">
    <property type="nucleotide sequence ID" value="NZ_JADBGI010000031.1"/>
</dbReference>
<evidence type="ECO:0000256" key="1">
    <source>
        <dbReference type="SAM" id="SignalP"/>
    </source>
</evidence>
<reference evidence="2 3" key="1">
    <citation type="submission" date="2020-09" db="EMBL/GenBank/DDBJ databases">
        <title>Diversity and distribution of actinomycetes associated with coral in the coast of Hainan.</title>
        <authorList>
            <person name="Li F."/>
        </authorList>
    </citation>
    <scope>NUCLEOTIDE SEQUENCE [LARGE SCALE GENOMIC DNA]</scope>
    <source>
        <strain evidence="2 3">HNM0947</strain>
    </source>
</reference>
<comment type="caution">
    <text evidence="2">The sequence shown here is derived from an EMBL/GenBank/DDBJ whole genome shotgun (WGS) entry which is preliminary data.</text>
</comment>
<proteinExistence type="predicted"/>
<sequence>MTWTQRIAGGFAVGAAAMALPFAASPAAASDWVLDSGWNSHATCMDEGEDYINNNGDLHDYTEFKCEKGDRFWNLYVR</sequence>
<accession>A0ABR9PDR7</accession>
<evidence type="ECO:0008006" key="4">
    <source>
        <dbReference type="Google" id="ProtNLM"/>
    </source>
</evidence>
<gene>
    <name evidence="2" type="ORF">IDM40_25230</name>
</gene>
<feature type="chain" id="PRO_5047170724" description="Secreted protein" evidence="1">
    <location>
        <begin position="30"/>
        <end position="78"/>
    </location>
</feature>
<keyword evidence="1" id="KW-0732">Signal</keyword>
<keyword evidence="3" id="KW-1185">Reference proteome</keyword>
<dbReference type="EMBL" id="JADBGI010000031">
    <property type="protein sequence ID" value="MBE3001973.1"/>
    <property type="molecule type" value="Genomic_DNA"/>
</dbReference>
<name>A0ABR9PDR7_9ACTN</name>
<protein>
    <recommendedName>
        <fullName evidence="4">Secreted protein</fullName>
    </recommendedName>
</protein>
<evidence type="ECO:0000313" key="2">
    <source>
        <dbReference type="EMBL" id="MBE3001973.1"/>
    </source>
</evidence>
<feature type="signal peptide" evidence="1">
    <location>
        <begin position="1"/>
        <end position="29"/>
    </location>
</feature>
<dbReference type="Proteomes" id="UP000806528">
    <property type="component" value="Unassembled WGS sequence"/>
</dbReference>
<organism evidence="2 3">
    <name type="scientific">Nocardiopsis coralli</name>
    <dbReference type="NCBI Taxonomy" id="2772213"/>
    <lineage>
        <taxon>Bacteria</taxon>
        <taxon>Bacillati</taxon>
        <taxon>Actinomycetota</taxon>
        <taxon>Actinomycetes</taxon>
        <taxon>Streptosporangiales</taxon>
        <taxon>Nocardiopsidaceae</taxon>
        <taxon>Nocardiopsis</taxon>
    </lineage>
</organism>